<keyword evidence="3" id="KW-1185">Reference proteome</keyword>
<name>A0A4Q7NBG3_9ACTN</name>
<sequence length="120" mass="12237">MQRRLRACLRSAAPAAAAALVLLAGCSAPSHPPHTYRVAVCVSPRQGIPADEQVELDFRQQGVRVAAGSVPAGGVFEAPVPSGRETEVYADGRLTRTATGGGGTAAVYLRGPGCPETPTG</sequence>
<dbReference type="AlphaFoldDB" id="A0A4Q7NBG3"/>
<dbReference type="Proteomes" id="UP000293638">
    <property type="component" value="Unassembled WGS sequence"/>
</dbReference>
<keyword evidence="1" id="KW-0732">Signal</keyword>
<gene>
    <name evidence="2" type="ORF">EV189_3436</name>
</gene>
<protein>
    <submittedName>
        <fullName evidence="2">Uncharacterized protein</fullName>
    </submittedName>
</protein>
<evidence type="ECO:0000256" key="1">
    <source>
        <dbReference type="SAM" id="SignalP"/>
    </source>
</evidence>
<dbReference type="RefSeq" id="WP_130494180.1">
    <property type="nucleotide sequence ID" value="NZ_SGXD01000005.1"/>
</dbReference>
<feature type="chain" id="PRO_5038589216" evidence="1">
    <location>
        <begin position="25"/>
        <end position="120"/>
    </location>
</feature>
<dbReference type="EMBL" id="SGXD01000005">
    <property type="protein sequence ID" value="RZS79957.1"/>
    <property type="molecule type" value="Genomic_DNA"/>
</dbReference>
<feature type="signal peptide" evidence="1">
    <location>
        <begin position="1"/>
        <end position="24"/>
    </location>
</feature>
<evidence type="ECO:0000313" key="2">
    <source>
        <dbReference type="EMBL" id="RZS79957.1"/>
    </source>
</evidence>
<accession>A0A4Q7NBG3</accession>
<reference evidence="2 3" key="1">
    <citation type="submission" date="2019-02" db="EMBL/GenBank/DDBJ databases">
        <title>Genomic Encyclopedia of Type Strains, Phase IV (KMG-IV): sequencing the most valuable type-strain genomes for metagenomic binning, comparative biology and taxonomic classification.</title>
        <authorList>
            <person name="Goeker M."/>
        </authorList>
    </citation>
    <scope>NUCLEOTIDE SEQUENCE [LARGE SCALE GENOMIC DNA]</scope>
    <source>
        <strain evidence="2 3">DSM 45622</strain>
    </source>
</reference>
<proteinExistence type="predicted"/>
<organism evidence="2 3">
    <name type="scientific">Motilibacter rhizosphaerae</name>
    <dbReference type="NCBI Taxonomy" id="598652"/>
    <lineage>
        <taxon>Bacteria</taxon>
        <taxon>Bacillati</taxon>
        <taxon>Actinomycetota</taxon>
        <taxon>Actinomycetes</taxon>
        <taxon>Motilibacterales</taxon>
        <taxon>Motilibacteraceae</taxon>
        <taxon>Motilibacter</taxon>
    </lineage>
</organism>
<comment type="caution">
    <text evidence="2">The sequence shown here is derived from an EMBL/GenBank/DDBJ whole genome shotgun (WGS) entry which is preliminary data.</text>
</comment>
<dbReference type="PROSITE" id="PS51257">
    <property type="entry name" value="PROKAR_LIPOPROTEIN"/>
    <property type="match status" value="1"/>
</dbReference>
<evidence type="ECO:0000313" key="3">
    <source>
        <dbReference type="Proteomes" id="UP000293638"/>
    </source>
</evidence>